<dbReference type="Proteomes" id="UP001165080">
    <property type="component" value="Unassembled WGS sequence"/>
</dbReference>
<dbReference type="AlphaFoldDB" id="A0A9W6EXT2"/>
<feature type="region of interest" description="Disordered" evidence="1">
    <location>
        <begin position="384"/>
        <end position="403"/>
    </location>
</feature>
<feature type="compositionally biased region" description="Basic residues" evidence="1">
    <location>
        <begin position="467"/>
        <end position="479"/>
    </location>
</feature>
<evidence type="ECO:0000313" key="2">
    <source>
        <dbReference type="EMBL" id="GLC49273.1"/>
    </source>
</evidence>
<proteinExistence type="predicted"/>
<evidence type="ECO:0000256" key="1">
    <source>
        <dbReference type="SAM" id="MobiDB-lite"/>
    </source>
</evidence>
<dbReference type="OrthoDB" id="561176at2759"/>
<keyword evidence="3" id="KW-1185">Reference proteome</keyword>
<feature type="compositionally biased region" description="Pro residues" evidence="1">
    <location>
        <begin position="430"/>
        <end position="441"/>
    </location>
</feature>
<dbReference type="EMBL" id="BRXU01000002">
    <property type="protein sequence ID" value="GLC49273.1"/>
    <property type="molecule type" value="Genomic_DNA"/>
</dbReference>
<reference evidence="2 3" key="1">
    <citation type="journal article" date="2023" name="Commun. Biol.">
        <title>Reorganization of the ancestral sex-determining regions during the evolution of trioecy in Pleodorina starrii.</title>
        <authorList>
            <person name="Takahashi K."/>
            <person name="Suzuki S."/>
            <person name="Kawai-Toyooka H."/>
            <person name="Yamamoto K."/>
            <person name="Hamaji T."/>
            <person name="Ootsuki R."/>
            <person name="Yamaguchi H."/>
            <person name="Kawachi M."/>
            <person name="Higashiyama T."/>
            <person name="Nozaki H."/>
        </authorList>
    </citation>
    <scope>NUCLEOTIDE SEQUENCE [LARGE SCALE GENOMIC DNA]</scope>
    <source>
        <strain evidence="2 3">NIES-4479</strain>
    </source>
</reference>
<gene>
    <name evidence="2" type="primary">PLEST004275</name>
    <name evidence="2" type="ORF">PLESTB_000201200</name>
</gene>
<sequence>MTLTMSPPSVPLLPYQKVVNCVLIKKSECISLMRTHAFLHAFLKDEAQGLRLSLSGAFIAIRTTSAAIIIRRLLPSEGAARTGGAWVLTEGGAEGAGEEHPLESVLEDDPTEEQWKEACAEFVKGIMQGQLGHIFMREIKATSERLARLQRCTDVLAVYGAVAPGQGPGGSQDGDLDVRLYDGLRYALRAPAMHEGIWSRWCTELRKCIWGLESAQRVASHGCLDSPAQQLPEQQPLSLEQHQTLKQEWPPEQAHQPLPPVQQAPLDPTWANGGDGAQDPVGGSARGEWQTHRHADGHVGAASAQARVCSGAAATGEAPLPRGGAARPAAVPAAPSPAAACDVPVTLPASDLNAGGLSVAVRGEKPGAGKDVLPLPAPPISPVSGATAVQDTGATAACDESPREVDDAAFLHRRRHSGLNFHARSCSRSPPRPPSPLFPPSPRRRKYDMTVHDAEGSSQRTLPQLRPPRRYRSRSRSRSGSRSGSWSRSRSPRRLEHGSRPRSGSRSASPRPHGPNGPGNGGGGYLTPRGSGGGVLGVSDRPYRPPGEPRTWTSKEWSEAVLRFLKSQPGGCAEVVQLRRVGLEIPPHLLDLSGRRPSGFLYSFPKLWTVSEKSTTARGMTLTALPSATEAHADGGAGGAVGSGSTSGEPQERRRRRDREERERETEEEWERERARGRERKRERRELDGEQGQPQGRAGGRPDGCDDGGCGDIPLVGMSSHEAAYVSRLVKLLRTMPQGVATPDLRRHHLLVPPEVHGGRKVTQWFKRHRNLWHVSMDKPVMVQLRSQYMPAPTGGR</sequence>
<protein>
    <submittedName>
        <fullName evidence="2">Uncharacterized protein</fullName>
    </submittedName>
</protein>
<feature type="region of interest" description="Disordered" evidence="1">
    <location>
        <begin position="421"/>
        <end position="552"/>
    </location>
</feature>
<evidence type="ECO:0000313" key="3">
    <source>
        <dbReference type="Proteomes" id="UP001165080"/>
    </source>
</evidence>
<feature type="compositionally biased region" description="Low complexity" evidence="1">
    <location>
        <begin position="480"/>
        <end position="489"/>
    </location>
</feature>
<accession>A0A9W6EXT2</accession>
<feature type="compositionally biased region" description="Gly residues" evidence="1">
    <location>
        <begin position="516"/>
        <end position="536"/>
    </location>
</feature>
<name>A0A9W6EXT2_9CHLO</name>
<feature type="compositionally biased region" description="Gly residues" evidence="1">
    <location>
        <begin position="697"/>
        <end position="706"/>
    </location>
</feature>
<feature type="compositionally biased region" description="Low complexity" evidence="1">
    <location>
        <begin position="501"/>
        <end position="511"/>
    </location>
</feature>
<organism evidence="2 3">
    <name type="scientific">Pleodorina starrii</name>
    <dbReference type="NCBI Taxonomy" id="330485"/>
    <lineage>
        <taxon>Eukaryota</taxon>
        <taxon>Viridiplantae</taxon>
        <taxon>Chlorophyta</taxon>
        <taxon>core chlorophytes</taxon>
        <taxon>Chlorophyceae</taxon>
        <taxon>CS clade</taxon>
        <taxon>Chlamydomonadales</taxon>
        <taxon>Volvocaceae</taxon>
        <taxon>Pleodorina</taxon>
    </lineage>
</organism>
<feature type="region of interest" description="Disordered" evidence="1">
    <location>
        <begin position="630"/>
        <end position="706"/>
    </location>
</feature>
<feature type="compositionally biased region" description="Basic and acidic residues" evidence="1">
    <location>
        <begin position="658"/>
        <end position="676"/>
    </location>
</feature>
<feature type="region of interest" description="Disordered" evidence="1">
    <location>
        <begin position="252"/>
        <end position="290"/>
    </location>
</feature>
<comment type="caution">
    <text evidence="2">The sequence shown here is derived from an EMBL/GenBank/DDBJ whole genome shotgun (WGS) entry which is preliminary data.</text>
</comment>